<proteinExistence type="predicted"/>
<evidence type="ECO:0000313" key="1">
    <source>
        <dbReference type="EMBL" id="CZR56957.1"/>
    </source>
</evidence>
<evidence type="ECO:0000313" key="2">
    <source>
        <dbReference type="Proteomes" id="UP000184330"/>
    </source>
</evidence>
<name>A0A1L7WW01_9HELO</name>
<keyword evidence="2" id="KW-1185">Reference proteome</keyword>
<dbReference type="EMBL" id="FJOG01000009">
    <property type="protein sequence ID" value="CZR56957.1"/>
    <property type="molecule type" value="Genomic_DNA"/>
</dbReference>
<sequence>MAEDFPICINLGLGHFTSAYITHVNEVVTVASVESSQEWKDFFLDTLPFKRSYEEKKKHANQQCVEAAVSSALSSILQATEEKLGLPVAITVISYPSHFQSSPYLSTLLRIAIKTYPEDLVTGYQVLLHLYSIKIAYSLNTSEAVGYGPGLDLDEYNSCSSMLTIRTKELADLKVRFKKLLDEQYQDNRCCQTHPEDFRFIIFSGEALPSEFLKIRDAVIEVVPAFSDKCRDEIDPHWVAAIGAAEQAKEYVLNPPVRRIGGMTEEGRKQVEEQDDEFRRLRNEMMSLEG</sequence>
<dbReference type="OrthoDB" id="3547900at2759"/>
<accession>A0A1L7WW01</accession>
<gene>
    <name evidence="1" type="ORF">PAC_06846</name>
</gene>
<dbReference type="Proteomes" id="UP000184330">
    <property type="component" value="Unassembled WGS sequence"/>
</dbReference>
<protein>
    <submittedName>
        <fullName evidence="1">Uncharacterized protein</fullName>
    </submittedName>
</protein>
<organism evidence="1 2">
    <name type="scientific">Phialocephala subalpina</name>
    <dbReference type="NCBI Taxonomy" id="576137"/>
    <lineage>
        <taxon>Eukaryota</taxon>
        <taxon>Fungi</taxon>
        <taxon>Dikarya</taxon>
        <taxon>Ascomycota</taxon>
        <taxon>Pezizomycotina</taxon>
        <taxon>Leotiomycetes</taxon>
        <taxon>Helotiales</taxon>
        <taxon>Mollisiaceae</taxon>
        <taxon>Phialocephala</taxon>
        <taxon>Phialocephala fortinii species complex</taxon>
    </lineage>
</organism>
<reference evidence="1 2" key="1">
    <citation type="submission" date="2016-03" db="EMBL/GenBank/DDBJ databases">
        <authorList>
            <person name="Ploux O."/>
        </authorList>
    </citation>
    <scope>NUCLEOTIDE SEQUENCE [LARGE SCALE GENOMIC DNA]</scope>
    <source>
        <strain evidence="1 2">UAMH 11012</strain>
    </source>
</reference>
<dbReference type="AlphaFoldDB" id="A0A1L7WW01"/>